<sequence length="357" mass="40242">ERLTETAKDSKAMDHAKSRGWLDQDQHWRVLRWNSLQQHLEVDESLKPTSTSDLIGQIIQVRKGVTEDSLLRFKSLRRLSPDVKADWIQFQLVISLRAEVALHNTSQLFYLNSTAYAIAWTTLQAKLHGAGSMDLVPALRILCKLRSSALPLKLLAQFPWATLLQGWPHIHQQHDAPELVTHLMPRLGITHVAGRWEARWRVNQQVQVFDHGTLLAPITMALPPGESLHLQQVIQQWHSQARLHALAIAPVFLCVQLNRFTGDDGELSRDTRPLQGIDCTIRIPVFTATDTLQIRQVPFQVTSAQLHFGERPTSGHYRAVLKGQKAFGASQTWITDDNQVPQSASNTHPGAIYLLGV</sequence>
<comment type="caution">
    <text evidence="1">The sequence shown here is derived from an EMBL/GenBank/DDBJ whole genome shotgun (WGS) entry which is preliminary data.</text>
</comment>
<gene>
    <name evidence="1" type="ORF">SNEC2469_LOCUS3142</name>
</gene>
<proteinExistence type="predicted"/>
<name>A0A812KE78_9DINO</name>
<organism evidence="1 2">
    <name type="scientific">Symbiodinium necroappetens</name>
    <dbReference type="NCBI Taxonomy" id="1628268"/>
    <lineage>
        <taxon>Eukaryota</taxon>
        <taxon>Sar</taxon>
        <taxon>Alveolata</taxon>
        <taxon>Dinophyceae</taxon>
        <taxon>Suessiales</taxon>
        <taxon>Symbiodiniaceae</taxon>
        <taxon>Symbiodinium</taxon>
    </lineage>
</organism>
<dbReference type="OrthoDB" id="448094at2759"/>
<feature type="non-terminal residue" evidence="1">
    <location>
        <position position="1"/>
    </location>
</feature>
<dbReference type="AlphaFoldDB" id="A0A812KE78"/>
<dbReference type="InterPro" id="IPR038765">
    <property type="entry name" value="Papain-like_cys_pep_sf"/>
</dbReference>
<keyword evidence="2" id="KW-1185">Reference proteome</keyword>
<reference evidence="1" key="1">
    <citation type="submission" date="2021-02" db="EMBL/GenBank/DDBJ databases">
        <authorList>
            <person name="Dougan E. K."/>
            <person name="Rhodes N."/>
            <person name="Thang M."/>
            <person name="Chan C."/>
        </authorList>
    </citation>
    <scope>NUCLEOTIDE SEQUENCE</scope>
</reference>
<evidence type="ECO:0000313" key="1">
    <source>
        <dbReference type="EMBL" id="CAE7225407.1"/>
    </source>
</evidence>
<dbReference type="SUPFAM" id="SSF54001">
    <property type="entry name" value="Cysteine proteinases"/>
    <property type="match status" value="1"/>
</dbReference>
<evidence type="ECO:0008006" key="3">
    <source>
        <dbReference type="Google" id="ProtNLM"/>
    </source>
</evidence>
<evidence type="ECO:0000313" key="2">
    <source>
        <dbReference type="Proteomes" id="UP000601435"/>
    </source>
</evidence>
<dbReference type="Gene3D" id="3.90.70.10">
    <property type="entry name" value="Cysteine proteinases"/>
    <property type="match status" value="1"/>
</dbReference>
<protein>
    <recommendedName>
        <fullName evidence="3">USP domain-containing protein</fullName>
    </recommendedName>
</protein>
<dbReference type="EMBL" id="CAJNJA010007493">
    <property type="protein sequence ID" value="CAE7225407.1"/>
    <property type="molecule type" value="Genomic_DNA"/>
</dbReference>
<accession>A0A812KE78</accession>
<dbReference type="Proteomes" id="UP000601435">
    <property type="component" value="Unassembled WGS sequence"/>
</dbReference>